<reference evidence="2 3" key="1">
    <citation type="submission" date="2019-01" db="EMBL/GenBank/DDBJ databases">
        <title>Draft genome sequences of three monokaryotic isolates of the white-rot basidiomycete fungus Dichomitus squalens.</title>
        <authorList>
            <consortium name="DOE Joint Genome Institute"/>
            <person name="Lopez S.C."/>
            <person name="Andreopoulos B."/>
            <person name="Pangilinan J."/>
            <person name="Lipzen A."/>
            <person name="Riley R."/>
            <person name="Ahrendt S."/>
            <person name="Ng V."/>
            <person name="Barry K."/>
            <person name="Daum C."/>
            <person name="Grigoriev I.V."/>
            <person name="Hilden K.S."/>
            <person name="Makela M.R."/>
            <person name="de Vries R.P."/>
        </authorList>
    </citation>
    <scope>NUCLEOTIDE SEQUENCE [LARGE SCALE GENOMIC DNA]</scope>
    <source>
        <strain evidence="2 3">CBS 464.89</strain>
    </source>
</reference>
<feature type="compositionally biased region" description="Basic residues" evidence="1">
    <location>
        <begin position="181"/>
        <end position="190"/>
    </location>
</feature>
<sequence>MHGLSTRGRQRYRAAQRRCALARQPRRIQTRAPSPRPKRERDCLQRSRRPEFSGGLGCRPRGVARTWLIHAPSTGFQGGGVGLATPAASTVPPSPSLWTISMYERLCPIAPLTLSSRLPRARSGQAAGMDDGWSDVVPQMPDVTLPNPVPSVRGGGAAGKCVCERTPENGRAAERGSLRDGRRRRRRHGGGKWLFGHSTLTRGSAPCARARGSGGCCRARGYQNDGYEAWIHE</sequence>
<dbReference type="AlphaFoldDB" id="A0A4Q9PH04"/>
<accession>A0A4Q9PH04</accession>
<feature type="region of interest" description="Disordered" evidence="1">
    <location>
        <begin position="1"/>
        <end position="56"/>
    </location>
</feature>
<protein>
    <submittedName>
        <fullName evidence="2">Uncharacterized protein</fullName>
    </submittedName>
</protein>
<evidence type="ECO:0000313" key="2">
    <source>
        <dbReference type="EMBL" id="TBU51936.1"/>
    </source>
</evidence>
<evidence type="ECO:0000256" key="1">
    <source>
        <dbReference type="SAM" id="MobiDB-lite"/>
    </source>
</evidence>
<gene>
    <name evidence="2" type="ORF">BD310DRAFT_941299</name>
</gene>
<keyword evidence="3" id="KW-1185">Reference proteome</keyword>
<dbReference type="Proteomes" id="UP000292082">
    <property type="component" value="Unassembled WGS sequence"/>
</dbReference>
<proteinExistence type="predicted"/>
<name>A0A4Q9PH04_9APHY</name>
<organism evidence="2 3">
    <name type="scientific">Dichomitus squalens</name>
    <dbReference type="NCBI Taxonomy" id="114155"/>
    <lineage>
        <taxon>Eukaryota</taxon>
        <taxon>Fungi</taxon>
        <taxon>Dikarya</taxon>
        <taxon>Basidiomycota</taxon>
        <taxon>Agaricomycotina</taxon>
        <taxon>Agaricomycetes</taxon>
        <taxon>Polyporales</taxon>
        <taxon>Polyporaceae</taxon>
        <taxon>Dichomitus</taxon>
    </lineage>
</organism>
<evidence type="ECO:0000313" key="3">
    <source>
        <dbReference type="Proteomes" id="UP000292082"/>
    </source>
</evidence>
<feature type="compositionally biased region" description="Basic and acidic residues" evidence="1">
    <location>
        <begin position="37"/>
        <end position="51"/>
    </location>
</feature>
<feature type="region of interest" description="Disordered" evidence="1">
    <location>
        <begin position="170"/>
        <end position="192"/>
    </location>
</feature>
<feature type="compositionally biased region" description="Basic and acidic residues" evidence="1">
    <location>
        <begin position="170"/>
        <end position="180"/>
    </location>
</feature>
<dbReference type="EMBL" id="ML145276">
    <property type="protein sequence ID" value="TBU51936.1"/>
    <property type="molecule type" value="Genomic_DNA"/>
</dbReference>